<dbReference type="Pfam" id="PF04452">
    <property type="entry name" value="Methyltrans_RNA"/>
    <property type="match status" value="1"/>
</dbReference>
<dbReference type="PANTHER" id="PTHR30027">
    <property type="entry name" value="RIBOSOMAL RNA SMALL SUBUNIT METHYLTRANSFERASE E"/>
    <property type="match status" value="1"/>
</dbReference>
<dbReference type="SUPFAM" id="SSF88697">
    <property type="entry name" value="PUA domain-like"/>
    <property type="match status" value="1"/>
</dbReference>
<sequence length="233" mass="25964">MALPFFYENTVSAASTHFTLSEETSKHCTQVLRMRTGAALQLTDGRGNLFKASIISEDKRKTVVLIEEQTSLPAPAKKTNIAIALLKNNSRFEWFLEKATEIGVTEIQPLLTDHTEHTRFRHDRMNGILIAAMLQSQQAWLPVLHEPIAFNVCVKNATHQQKLIAHCEDEQKNFIRDLPASNDVQVLIGPEGDFSHEEIRLALDAGFIPVSLGNTRLRAETAGVVAATLVVQR</sequence>
<dbReference type="InterPro" id="IPR046887">
    <property type="entry name" value="RsmE_PUA-like"/>
</dbReference>
<dbReference type="Gene3D" id="2.40.240.20">
    <property type="entry name" value="Hypothetical PUA domain-like, domain 1"/>
    <property type="match status" value="1"/>
</dbReference>
<evidence type="ECO:0000256" key="2">
    <source>
        <dbReference type="ARBA" id="ARBA00005528"/>
    </source>
</evidence>
<dbReference type="RefSeq" id="WP_161817151.1">
    <property type="nucleotide sequence ID" value="NZ_JAACJS010000002.1"/>
</dbReference>
<evidence type="ECO:0000256" key="3">
    <source>
        <dbReference type="ARBA" id="ARBA00022490"/>
    </source>
</evidence>
<dbReference type="Gene3D" id="3.40.1280.10">
    <property type="match status" value="1"/>
</dbReference>
<dbReference type="PIRSF" id="PIRSF015601">
    <property type="entry name" value="MTase_slr0722"/>
    <property type="match status" value="1"/>
</dbReference>
<dbReference type="InterPro" id="IPR006700">
    <property type="entry name" value="RsmE"/>
</dbReference>
<evidence type="ECO:0000259" key="11">
    <source>
        <dbReference type="Pfam" id="PF04452"/>
    </source>
</evidence>
<feature type="domain" description="Ribosomal RNA small subunit methyltransferase E methyltransferase" evidence="11">
    <location>
        <begin position="78"/>
        <end position="230"/>
    </location>
</feature>
<keyword evidence="6 10" id="KW-0808">Transferase</keyword>
<proteinExistence type="inferred from homology"/>
<dbReference type="Proteomes" id="UP000753802">
    <property type="component" value="Unassembled WGS sequence"/>
</dbReference>
<dbReference type="InterPro" id="IPR046886">
    <property type="entry name" value="RsmE_MTase_dom"/>
</dbReference>
<evidence type="ECO:0000256" key="1">
    <source>
        <dbReference type="ARBA" id="ARBA00004496"/>
    </source>
</evidence>
<reference evidence="13 14" key="1">
    <citation type="submission" date="2020-01" db="EMBL/GenBank/DDBJ databases">
        <title>Genome analysis.</title>
        <authorList>
            <person name="Wu S."/>
            <person name="Wang G."/>
        </authorList>
    </citation>
    <scope>NUCLEOTIDE SEQUENCE [LARGE SCALE GENOMIC DNA]</scope>
    <source>
        <strain evidence="13 14">SYL130</strain>
    </source>
</reference>
<dbReference type="InterPro" id="IPR015947">
    <property type="entry name" value="PUA-like_sf"/>
</dbReference>
<gene>
    <name evidence="13" type="ORF">GWC95_02840</name>
</gene>
<feature type="domain" description="Ribosomal RNA small subunit methyltransferase E PUA-like" evidence="12">
    <location>
        <begin position="20"/>
        <end position="64"/>
    </location>
</feature>
<organism evidence="13 14">
    <name type="scientific">Sediminibacterium roseum</name>
    <dbReference type="NCBI Taxonomy" id="1978412"/>
    <lineage>
        <taxon>Bacteria</taxon>
        <taxon>Pseudomonadati</taxon>
        <taxon>Bacteroidota</taxon>
        <taxon>Chitinophagia</taxon>
        <taxon>Chitinophagales</taxon>
        <taxon>Chitinophagaceae</taxon>
        <taxon>Sediminibacterium</taxon>
    </lineage>
</organism>
<evidence type="ECO:0000256" key="6">
    <source>
        <dbReference type="ARBA" id="ARBA00022679"/>
    </source>
</evidence>
<dbReference type="PANTHER" id="PTHR30027:SF3">
    <property type="entry name" value="16S RRNA (URACIL(1498)-N(3))-METHYLTRANSFERASE"/>
    <property type="match status" value="1"/>
</dbReference>
<protein>
    <recommendedName>
        <fullName evidence="10">Ribosomal RNA small subunit methyltransferase E</fullName>
        <ecNumber evidence="10">2.1.1.193</ecNumber>
    </recommendedName>
</protein>
<evidence type="ECO:0000313" key="13">
    <source>
        <dbReference type="EMBL" id="NCI48842.1"/>
    </source>
</evidence>
<comment type="similarity">
    <text evidence="2 10">Belongs to the RNA methyltransferase RsmE family.</text>
</comment>
<dbReference type="InterPro" id="IPR029028">
    <property type="entry name" value="Alpha/beta_knot_MTases"/>
</dbReference>
<evidence type="ECO:0000259" key="12">
    <source>
        <dbReference type="Pfam" id="PF20260"/>
    </source>
</evidence>
<evidence type="ECO:0000256" key="5">
    <source>
        <dbReference type="ARBA" id="ARBA00022603"/>
    </source>
</evidence>
<evidence type="ECO:0000313" key="14">
    <source>
        <dbReference type="Proteomes" id="UP000753802"/>
    </source>
</evidence>
<comment type="catalytic activity">
    <reaction evidence="9 10">
        <text>uridine(1498) in 16S rRNA + S-adenosyl-L-methionine = N(3)-methyluridine(1498) in 16S rRNA + S-adenosyl-L-homocysteine + H(+)</text>
        <dbReference type="Rhea" id="RHEA:42920"/>
        <dbReference type="Rhea" id="RHEA-COMP:10283"/>
        <dbReference type="Rhea" id="RHEA-COMP:10284"/>
        <dbReference type="ChEBI" id="CHEBI:15378"/>
        <dbReference type="ChEBI" id="CHEBI:57856"/>
        <dbReference type="ChEBI" id="CHEBI:59789"/>
        <dbReference type="ChEBI" id="CHEBI:65315"/>
        <dbReference type="ChEBI" id="CHEBI:74502"/>
        <dbReference type="EC" id="2.1.1.193"/>
    </reaction>
</comment>
<dbReference type="SUPFAM" id="SSF75217">
    <property type="entry name" value="alpha/beta knot"/>
    <property type="match status" value="1"/>
</dbReference>
<dbReference type="Pfam" id="PF20260">
    <property type="entry name" value="PUA_4"/>
    <property type="match status" value="1"/>
</dbReference>
<dbReference type="InterPro" id="IPR029026">
    <property type="entry name" value="tRNA_m1G_MTases_N"/>
</dbReference>
<dbReference type="EMBL" id="JAACJS010000002">
    <property type="protein sequence ID" value="NCI48842.1"/>
    <property type="molecule type" value="Genomic_DNA"/>
</dbReference>
<keyword evidence="5 10" id="KW-0489">Methyltransferase</keyword>
<evidence type="ECO:0000256" key="10">
    <source>
        <dbReference type="PIRNR" id="PIRNR015601"/>
    </source>
</evidence>
<dbReference type="EC" id="2.1.1.193" evidence="10"/>
<dbReference type="NCBIfam" id="TIGR00046">
    <property type="entry name" value="RsmE family RNA methyltransferase"/>
    <property type="match status" value="1"/>
</dbReference>
<comment type="subcellular location">
    <subcellularLocation>
        <location evidence="1 10">Cytoplasm</location>
    </subcellularLocation>
</comment>
<accession>A0ABW9ZP25</accession>
<name>A0ABW9ZP25_9BACT</name>
<evidence type="ECO:0000256" key="7">
    <source>
        <dbReference type="ARBA" id="ARBA00022691"/>
    </source>
</evidence>
<comment type="caution">
    <text evidence="13">The sequence shown here is derived from an EMBL/GenBank/DDBJ whole genome shotgun (WGS) entry which is preliminary data.</text>
</comment>
<keyword evidence="14" id="KW-1185">Reference proteome</keyword>
<evidence type="ECO:0000256" key="9">
    <source>
        <dbReference type="ARBA" id="ARBA00047944"/>
    </source>
</evidence>
<keyword evidence="4 10" id="KW-0698">rRNA processing</keyword>
<comment type="function">
    <text evidence="8 10">Specifically methylates the N3 position of the uracil ring of uridine 1498 (m3U1498) in 16S rRNA. Acts on the fully assembled 30S ribosomal subunit.</text>
</comment>
<keyword evidence="3 10" id="KW-0963">Cytoplasm</keyword>
<evidence type="ECO:0000256" key="4">
    <source>
        <dbReference type="ARBA" id="ARBA00022552"/>
    </source>
</evidence>
<dbReference type="CDD" id="cd18084">
    <property type="entry name" value="RsmE-like"/>
    <property type="match status" value="1"/>
</dbReference>
<keyword evidence="7 10" id="KW-0949">S-adenosyl-L-methionine</keyword>
<evidence type="ECO:0000256" key="8">
    <source>
        <dbReference type="ARBA" id="ARBA00025699"/>
    </source>
</evidence>